<evidence type="ECO:0000313" key="3">
    <source>
        <dbReference type="Proteomes" id="UP001311232"/>
    </source>
</evidence>
<reference evidence="2 3" key="1">
    <citation type="submission" date="2021-06" db="EMBL/GenBank/DDBJ databases">
        <authorList>
            <person name="Palmer J.M."/>
        </authorList>
    </citation>
    <scope>NUCLEOTIDE SEQUENCE [LARGE SCALE GENOMIC DNA]</scope>
    <source>
        <strain evidence="2 3">MEX-2019</strain>
        <tissue evidence="2">Muscle</tissue>
    </source>
</reference>
<accession>A0AAV9SKV0</accession>
<keyword evidence="3" id="KW-1185">Reference proteome</keyword>
<sequence length="146" mass="16129">MLLKYVRARPDAFRGRVLLRAYMLTPLLMPACFCFVPASSENPADKQKADALDRWVEHQKEEAMRNLPNRPRGCCLTTAAGTDGAGRQTRARVRRGCSVPPPQLRTFPPSASVPAAKPSSSSRRRNRRRAGVNSRWLGEEGGLPAS</sequence>
<feature type="compositionally biased region" description="Low complexity" evidence="1">
    <location>
        <begin position="108"/>
        <end position="121"/>
    </location>
</feature>
<dbReference type="AlphaFoldDB" id="A0AAV9SKV0"/>
<feature type="region of interest" description="Disordered" evidence="1">
    <location>
        <begin position="66"/>
        <end position="146"/>
    </location>
</feature>
<dbReference type="EMBL" id="JAHHUM010000221">
    <property type="protein sequence ID" value="KAK5622049.1"/>
    <property type="molecule type" value="Genomic_DNA"/>
</dbReference>
<organism evidence="2 3">
    <name type="scientific">Crenichthys baileyi</name>
    <name type="common">White River springfish</name>
    <dbReference type="NCBI Taxonomy" id="28760"/>
    <lineage>
        <taxon>Eukaryota</taxon>
        <taxon>Metazoa</taxon>
        <taxon>Chordata</taxon>
        <taxon>Craniata</taxon>
        <taxon>Vertebrata</taxon>
        <taxon>Euteleostomi</taxon>
        <taxon>Actinopterygii</taxon>
        <taxon>Neopterygii</taxon>
        <taxon>Teleostei</taxon>
        <taxon>Neoteleostei</taxon>
        <taxon>Acanthomorphata</taxon>
        <taxon>Ovalentaria</taxon>
        <taxon>Atherinomorphae</taxon>
        <taxon>Cyprinodontiformes</taxon>
        <taxon>Goodeidae</taxon>
        <taxon>Crenichthys</taxon>
    </lineage>
</organism>
<evidence type="ECO:0000313" key="2">
    <source>
        <dbReference type="EMBL" id="KAK5622049.1"/>
    </source>
</evidence>
<proteinExistence type="predicted"/>
<protein>
    <submittedName>
        <fullName evidence="2">Uncharacterized protein</fullName>
    </submittedName>
</protein>
<comment type="caution">
    <text evidence="2">The sequence shown here is derived from an EMBL/GenBank/DDBJ whole genome shotgun (WGS) entry which is preliminary data.</text>
</comment>
<dbReference type="Proteomes" id="UP001311232">
    <property type="component" value="Unassembled WGS sequence"/>
</dbReference>
<gene>
    <name evidence="2" type="ORF">CRENBAI_011550</name>
</gene>
<evidence type="ECO:0000256" key="1">
    <source>
        <dbReference type="SAM" id="MobiDB-lite"/>
    </source>
</evidence>
<name>A0AAV9SKV0_9TELE</name>